<evidence type="ECO:0000313" key="4">
    <source>
        <dbReference type="Proteomes" id="UP000542125"/>
    </source>
</evidence>
<comment type="similarity">
    <text evidence="1">Belongs to the UPF0065 (bug) family.</text>
</comment>
<dbReference type="SUPFAM" id="SSF53850">
    <property type="entry name" value="Periplasmic binding protein-like II"/>
    <property type="match status" value="1"/>
</dbReference>
<comment type="caution">
    <text evidence="3">The sequence shown here is derived from an EMBL/GenBank/DDBJ whole genome shotgun (WGS) entry which is preliminary data.</text>
</comment>
<evidence type="ECO:0000256" key="1">
    <source>
        <dbReference type="ARBA" id="ARBA00006987"/>
    </source>
</evidence>
<dbReference type="PIRSF" id="PIRSF017082">
    <property type="entry name" value="YflP"/>
    <property type="match status" value="1"/>
</dbReference>
<proteinExistence type="inferred from homology"/>
<feature type="chain" id="PRO_5030765123" evidence="2">
    <location>
        <begin position="26"/>
        <end position="325"/>
    </location>
</feature>
<accession>A0A7Y9IQ81</accession>
<protein>
    <submittedName>
        <fullName evidence="3">Tripartite-type tricarboxylate transporter receptor subunit TctC</fullName>
    </submittedName>
</protein>
<dbReference type="Gene3D" id="3.40.190.10">
    <property type="entry name" value="Periplasmic binding protein-like II"/>
    <property type="match status" value="1"/>
</dbReference>
<name>A0A7Y9IQ81_9BURK</name>
<dbReference type="CDD" id="cd13578">
    <property type="entry name" value="PBP2_Bug27"/>
    <property type="match status" value="1"/>
</dbReference>
<keyword evidence="3" id="KW-0675">Receptor</keyword>
<sequence>MNTRIVMTACLALAAPLALPLTAFAQAYPNKPIRIIVPYVAGGTTDLLARAVGQRLSERMGQTVVVENRPGANGMIGADAVAKAAPDGYTLGIASPGTHAANASLYKNVTYDTINDFTPISLAVSAPMILIAHPSLKVRDVKQLIAKAKASPGGISYASGGGGSSQHLAMEQFAHMADISMVHVPYKGSSNSYTDLLGGRVVLEFDVLPTAMPHVNSGKLLPLAVASAQRLPSLPDVPTVAESGVPGYEATSWYGFVGPAKMPKDVLSKLNTEIVAALKDPGIQETLTKAGVLIVASSPDAFATHIKSEMDKAAKIIEVAGVKPD</sequence>
<reference evidence="3 4" key="1">
    <citation type="submission" date="2020-07" db="EMBL/GenBank/DDBJ databases">
        <title>Genomic Encyclopedia of Type Strains, Phase IV (KMG-V): Genome sequencing to study the core and pangenomes of soil and plant-associated prokaryotes.</title>
        <authorList>
            <person name="Whitman W."/>
        </authorList>
    </citation>
    <scope>NUCLEOTIDE SEQUENCE [LARGE SCALE GENOMIC DNA]</scope>
    <source>
        <strain evidence="3 4">SAS40</strain>
    </source>
</reference>
<evidence type="ECO:0000256" key="2">
    <source>
        <dbReference type="SAM" id="SignalP"/>
    </source>
</evidence>
<dbReference type="AlphaFoldDB" id="A0A7Y9IQ81"/>
<dbReference type="Proteomes" id="UP000542125">
    <property type="component" value="Unassembled WGS sequence"/>
</dbReference>
<dbReference type="Pfam" id="PF03401">
    <property type="entry name" value="TctC"/>
    <property type="match status" value="1"/>
</dbReference>
<keyword evidence="2" id="KW-0732">Signal</keyword>
<dbReference type="PANTHER" id="PTHR42928:SF5">
    <property type="entry name" value="BLR1237 PROTEIN"/>
    <property type="match status" value="1"/>
</dbReference>
<dbReference type="RefSeq" id="WP_179582724.1">
    <property type="nucleotide sequence ID" value="NZ_JACBYR010000001.1"/>
</dbReference>
<dbReference type="EMBL" id="JACBYR010000001">
    <property type="protein sequence ID" value="NYE81065.1"/>
    <property type="molecule type" value="Genomic_DNA"/>
</dbReference>
<gene>
    <name evidence="3" type="ORF">FHW18_000336</name>
</gene>
<dbReference type="InterPro" id="IPR042100">
    <property type="entry name" value="Bug_dom1"/>
</dbReference>
<feature type="signal peptide" evidence="2">
    <location>
        <begin position="1"/>
        <end position="25"/>
    </location>
</feature>
<dbReference type="InterPro" id="IPR005064">
    <property type="entry name" value="BUG"/>
</dbReference>
<evidence type="ECO:0000313" key="3">
    <source>
        <dbReference type="EMBL" id="NYE81065.1"/>
    </source>
</evidence>
<dbReference type="PANTHER" id="PTHR42928">
    <property type="entry name" value="TRICARBOXYLATE-BINDING PROTEIN"/>
    <property type="match status" value="1"/>
</dbReference>
<dbReference type="Gene3D" id="3.40.190.150">
    <property type="entry name" value="Bordetella uptake gene, domain 1"/>
    <property type="match status" value="1"/>
</dbReference>
<keyword evidence="4" id="KW-1185">Reference proteome</keyword>
<organism evidence="3 4">
    <name type="scientific">Pigmentiphaga litoralis</name>
    <dbReference type="NCBI Taxonomy" id="516702"/>
    <lineage>
        <taxon>Bacteria</taxon>
        <taxon>Pseudomonadati</taxon>
        <taxon>Pseudomonadota</taxon>
        <taxon>Betaproteobacteria</taxon>
        <taxon>Burkholderiales</taxon>
        <taxon>Alcaligenaceae</taxon>
        <taxon>Pigmentiphaga</taxon>
    </lineage>
</organism>